<sequence>MEDEIMLTLWPMEHSFYFILTDIEHYVEIPESEYPLSAEKAKSYLQNTKQWTDNIREMMWSLWSDE</sequence>
<protein>
    <submittedName>
        <fullName evidence="1">Uncharacterized protein</fullName>
    </submittedName>
</protein>
<dbReference type="EMBL" id="JADYTN010000075">
    <property type="protein sequence ID" value="MCF2564911.1"/>
    <property type="molecule type" value="Genomic_DNA"/>
</dbReference>
<accession>A0ABS9CIH1</accession>
<comment type="caution">
    <text evidence="1">The sequence shown here is derived from an EMBL/GenBank/DDBJ whole genome shotgun (WGS) entry which is preliminary data.</text>
</comment>
<reference evidence="1 2" key="1">
    <citation type="submission" date="2020-12" db="EMBL/GenBank/DDBJ databases">
        <title>Whole genome sequences of gut porcine anaerobes.</title>
        <authorList>
            <person name="Kubasova T."/>
            <person name="Jahodarova E."/>
            <person name="Rychlik I."/>
        </authorList>
    </citation>
    <scope>NUCLEOTIDE SEQUENCE [LARGE SCALE GENOMIC DNA]</scope>
    <source>
        <strain evidence="1 2">An925</strain>
    </source>
</reference>
<name>A0ABS9CIH1_9BACT</name>
<evidence type="ECO:0000313" key="1">
    <source>
        <dbReference type="EMBL" id="MCF2564911.1"/>
    </source>
</evidence>
<gene>
    <name evidence="1" type="ORF">I6E12_12490</name>
</gene>
<proteinExistence type="predicted"/>
<keyword evidence="2" id="KW-1185">Reference proteome</keyword>
<organism evidence="1 2">
    <name type="scientific">Xylanibacter brevis</name>
    <dbReference type="NCBI Taxonomy" id="83231"/>
    <lineage>
        <taxon>Bacteria</taxon>
        <taxon>Pseudomonadati</taxon>
        <taxon>Bacteroidota</taxon>
        <taxon>Bacteroidia</taxon>
        <taxon>Bacteroidales</taxon>
        <taxon>Prevotellaceae</taxon>
        <taxon>Xylanibacter</taxon>
    </lineage>
</organism>
<dbReference type="Proteomes" id="UP001200470">
    <property type="component" value="Unassembled WGS sequence"/>
</dbReference>
<evidence type="ECO:0000313" key="2">
    <source>
        <dbReference type="Proteomes" id="UP001200470"/>
    </source>
</evidence>